<evidence type="ECO:0000313" key="1">
    <source>
        <dbReference type="EMBL" id="CAM9793373.1"/>
    </source>
</evidence>
<sequence>MPQIFPLSWIQRQPSRLTEGISTPGCVALEPRAPDRTRGAAAGHGRTSLAVQSPQQPPPRRLQAASRDHKASASARQAAGGAAGLLRCWGMLARLSAVPLSAQGFKHSFYNRPRRTTRD</sequence>
<evidence type="ECO:0000313" key="2">
    <source>
        <dbReference type="Proteomes" id="UP001162501"/>
    </source>
</evidence>
<reference evidence="1" key="1">
    <citation type="submission" date="2023-05" db="EMBL/GenBank/DDBJ databases">
        <authorList>
            <consortium name="ELIXIR-Norway"/>
        </authorList>
    </citation>
    <scope>NUCLEOTIDE SEQUENCE</scope>
</reference>
<reference evidence="1" key="2">
    <citation type="submission" date="2025-03" db="EMBL/GenBank/DDBJ databases">
        <authorList>
            <consortium name="ELIXIR-Norway"/>
            <consortium name="Elixir Norway"/>
        </authorList>
    </citation>
    <scope>NUCLEOTIDE SEQUENCE</scope>
</reference>
<dbReference type="Proteomes" id="UP001162501">
    <property type="component" value="Chromosome 18"/>
</dbReference>
<protein>
    <submittedName>
        <fullName evidence="1">Uncharacterized protein</fullName>
    </submittedName>
</protein>
<gene>
    <name evidence="1" type="ORF">MRATA1EN22A_LOCUS7526</name>
</gene>
<organism evidence="1 2">
    <name type="scientific">Rangifer tarandus platyrhynchus</name>
    <name type="common">Svalbard reindeer</name>
    <dbReference type="NCBI Taxonomy" id="3082113"/>
    <lineage>
        <taxon>Eukaryota</taxon>
        <taxon>Metazoa</taxon>
        <taxon>Chordata</taxon>
        <taxon>Craniata</taxon>
        <taxon>Vertebrata</taxon>
        <taxon>Euteleostomi</taxon>
        <taxon>Mammalia</taxon>
        <taxon>Eutheria</taxon>
        <taxon>Laurasiatheria</taxon>
        <taxon>Artiodactyla</taxon>
        <taxon>Ruminantia</taxon>
        <taxon>Pecora</taxon>
        <taxon>Cervidae</taxon>
        <taxon>Odocoileinae</taxon>
        <taxon>Rangifer</taxon>
    </lineage>
</organism>
<accession>A0AC59YL08</accession>
<proteinExistence type="predicted"/>
<name>A0AC59YL08_RANTA</name>
<dbReference type="EMBL" id="OX596102">
    <property type="protein sequence ID" value="CAM9793373.1"/>
    <property type="molecule type" value="Genomic_DNA"/>
</dbReference>